<keyword evidence="2" id="KW-0472">Membrane</keyword>
<evidence type="ECO:0000256" key="2">
    <source>
        <dbReference type="SAM" id="Phobius"/>
    </source>
</evidence>
<feature type="compositionally biased region" description="Polar residues" evidence="1">
    <location>
        <begin position="27"/>
        <end position="39"/>
    </location>
</feature>
<proteinExistence type="predicted"/>
<comment type="caution">
    <text evidence="3">The sequence shown here is derived from an EMBL/GenBank/DDBJ whole genome shotgun (WGS) entry which is preliminary data.</text>
</comment>
<keyword evidence="4" id="KW-1185">Reference proteome</keyword>
<feature type="transmembrane region" description="Helical" evidence="2">
    <location>
        <begin position="153"/>
        <end position="176"/>
    </location>
</feature>
<dbReference type="RefSeq" id="WP_146445498.1">
    <property type="nucleotide sequence ID" value="NZ_SJPR01000003.1"/>
</dbReference>
<dbReference type="AlphaFoldDB" id="A0A5C6AFL0"/>
<keyword evidence="2" id="KW-0812">Transmembrane</keyword>
<feature type="transmembrane region" description="Helical" evidence="2">
    <location>
        <begin position="122"/>
        <end position="147"/>
    </location>
</feature>
<dbReference type="EMBL" id="SJPR01000003">
    <property type="protein sequence ID" value="TWT97003.1"/>
    <property type="molecule type" value="Genomic_DNA"/>
</dbReference>
<organism evidence="3 4">
    <name type="scientific">Botrimarina colliarenosi</name>
    <dbReference type="NCBI Taxonomy" id="2528001"/>
    <lineage>
        <taxon>Bacteria</taxon>
        <taxon>Pseudomonadati</taxon>
        <taxon>Planctomycetota</taxon>
        <taxon>Planctomycetia</taxon>
        <taxon>Pirellulales</taxon>
        <taxon>Lacipirellulaceae</taxon>
        <taxon>Botrimarina</taxon>
    </lineage>
</organism>
<evidence type="ECO:0000313" key="4">
    <source>
        <dbReference type="Proteomes" id="UP000317421"/>
    </source>
</evidence>
<gene>
    <name evidence="3" type="ORF">Pla108_27800</name>
</gene>
<name>A0A5C6AFL0_9BACT</name>
<protein>
    <submittedName>
        <fullName evidence="3">Uncharacterized protein</fullName>
    </submittedName>
</protein>
<evidence type="ECO:0000256" key="1">
    <source>
        <dbReference type="SAM" id="MobiDB-lite"/>
    </source>
</evidence>
<keyword evidence="2" id="KW-1133">Transmembrane helix</keyword>
<accession>A0A5C6AFL0</accession>
<reference evidence="3 4" key="1">
    <citation type="submission" date="2019-02" db="EMBL/GenBank/DDBJ databases">
        <title>Deep-cultivation of Planctomycetes and their phenomic and genomic characterization uncovers novel biology.</title>
        <authorList>
            <person name="Wiegand S."/>
            <person name="Jogler M."/>
            <person name="Boedeker C."/>
            <person name="Pinto D."/>
            <person name="Vollmers J."/>
            <person name="Rivas-Marin E."/>
            <person name="Kohn T."/>
            <person name="Peeters S.H."/>
            <person name="Heuer A."/>
            <person name="Rast P."/>
            <person name="Oberbeckmann S."/>
            <person name="Bunk B."/>
            <person name="Jeske O."/>
            <person name="Meyerdierks A."/>
            <person name="Storesund J.E."/>
            <person name="Kallscheuer N."/>
            <person name="Luecker S."/>
            <person name="Lage O.M."/>
            <person name="Pohl T."/>
            <person name="Merkel B.J."/>
            <person name="Hornburger P."/>
            <person name="Mueller R.-W."/>
            <person name="Bruemmer F."/>
            <person name="Labrenz M."/>
            <person name="Spormann A.M."/>
            <person name="Op Den Camp H."/>
            <person name="Overmann J."/>
            <person name="Amann R."/>
            <person name="Jetten M.S.M."/>
            <person name="Mascher T."/>
            <person name="Medema M.H."/>
            <person name="Devos D.P."/>
            <person name="Kaster A.-K."/>
            <person name="Ovreas L."/>
            <person name="Rohde M."/>
            <person name="Galperin M.Y."/>
            <person name="Jogler C."/>
        </authorList>
    </citation>
    <scope>NUCLEOTIDE SEQUENCE [LARGE SCALE GENOMIC DNA]</scope>
    <source>
        <strain evidence="3 4">Pla108</strain>
    </source>
</reference>
<sequence length="247" mass="26166">MWCRHCQQETPALGPPGANGPRCGRCQRTSPSASESQPTAATDDADDDGDEARRSIYRTLRSAHATISAGEAARTFRVDVAHTPLAEALAPPHHHAAPVKRPASVVRSTPTISAAYSTRGQLTAWLITSLGAGCLGLGMGLGAWSLVGGRSELWNPAVAAALGGQGLLIIGLLQLLSSLWNAARQAAGKLSQMHDELRRMRRTAEESASRNHPSAASFYADIARDASPEMLVGNLRGQLDHLASRLR</sequence>
<feature type="region of interest" description="Disordered" evidence="1">
    <location>
        <begin position="8"/>
        <end position="50"/>
    </location>
</feature>
<dbReference type="OrthoDB" id="266981at2"/>
<dbReference type="Proteomes" id="UP000317421">
    <property type="component" value="Unassembled WGS sequence"/>
</dbReference>
<evidence type="ECO:0000313" key="3">
    <source>
        <dbReference type="EMBL" id="TWT97003.1"/>
    </source>
</evidence>